<dbReference type="InterPro" id="IPR023213">
    <property type="entry name" value="CAT-like_dom_sf"/>
</dbReference>
<evidence type="ECO:0000259" key="6">
    <source>
        <dbReference type="PROSITE" id="PS50075"/>
    </source>
</evidence>
<sequence length="4200" mass="459924">MNILFEFSQVAARFANRIALEYNGQSITYQALQQRIAHLQQQMATRWQAGKMIVTLLPTQPGLVTSALAIWGAGRIFVPLDPGLPDQRLRTLLADLPVGLILTEASQQSRLSRIVAPDACPPVWCLDQADEQVDADAELLLQEHDLAYLYFTSGSTGTPKGVLGRTDSLLQFIRWEGQALHMTADDRVSLLTAQMFDPFLRDLLLPLLHGATLCLPPSRDLVYSPMALLDWFQQQRISVTHLIPSLFQVLIEQQQAAEALQALRVAALAGEMLKGSLVDTFYALGLPHATLINLYGPTETTLAKCWHRVNEADRHRTVVPVGFPIDAASVHVVDDAGQPVNGDQVGEVLIATPYMSAGYLNAAADDHARFFMGDGALAGLRLYRTGDLGRQLADGSLELIGRSDFQIKIDGQRIEPGEIESLLERHQSIRLAIVQPIKGPAGQTLLAAYLKRQPTAEPLTRQTWQTFLAHYLPAAAIPAHFQYIENFPRLPNGKIDRKALTLVGQPWLDTTPIQAPETFQQQQLAAIWQTLLQIEPLGLEADFFALGGSSLVAIRMLAQVGQLCGRTMPFGAFFQQPTLAALDHYLNEQPAGAESNWPSQGRSVGLATLDQQRLFLHQHLQPDSTVYNMAYVAHWQGPLDVPALRQTLQALQTRHPALRTAFTLVGEAVAARLMTPIVAPLHCSDAEDEEGAMAQLHRLAHQPFDLGSGQLWRVGVVSVGTAQHWLGLSIHHIAADAWSVDLLWQDLQTLYGRQLEGQAQAATAPATTVLDAAHWQQTQLAGAAVQQAREYWLEQLAGSLPITQLPYDREAGHIHSQRGARLSCILPASLHQPVHALAQAHQATPYMVLMAAFAAFLQRYTQQQDILIGTPVANRPHAAMADMVGFFVNLLVMRHRVVPGQTLQDLLPQVRQTVLDGLTHQALPFDMLVEALNPPRHHGVSPLFQVLFVYQGHQAGASRLGPVTLSAPGQLDLGVAKYDLTLEMWEQAGQLHAVWEYTSERFNADTIARMAANFEHYLTTMLAQPEQDLARLPLLSTHEARLLAAWNDTDTPFSDDCGIHHLIERQAARTPDAIAVIDGDTTINYRLLDQQANQLAHQLVGLGVRPGVTVGISIPRSAALVVGFLAILKAGGVYVPIDPDYPLARRRFMMEDANLALMVTLSSLQDVYADAQVPMLLVDSAADAIASQPRTAPTVQVGPQDLAYIIYTSGSTGRPKGVLIRHQGVCNLAEAEIELLQMGPGSRVLQFASFSFDTSIWEIVMTLCAGSALVMAPALSLLPGPDLLAQLKRHRVSHVTLPASALAALPDDPLPDLQVLIVAGEACGLDLLRKWGVGRCFVNSYGPTEATVSATNAILAQDAERIHIGRPLHNTQIHLLDEQGQPVPVGVAGELYIGGIGLAVGYHQRPELTAERFVVNPFDPSGQSRLYRTGDLARWLPDGQIDYLGRIDQQVKLRGFRVELGEVEAALRSHPAVVDAVAMVRHDYLDGAAIVAYVLVNAADQVDPAALMAQAQASLPGFMLPSVIVPMQAFPRLPNNKVDRKAFPSPHQPAGPATMTDDAPQGEAEQTLVTLWCRLLRRTAVSRHASFFDLGGHSLLAAKLVALLASEYQLGLSVRDVFEAKTIAALALRMARVGTTDDTLPATVGLAPLSHAQRRMWFIEQLNPGQAAYHITTITYLQGGVHLGMLCKSLDRLFSRHTVLNTRLTLQAGEVYQQIHAEPARYQIETLGGLSDADWQQAVSALASQDAAQPFTLLDQPLYRLRVLTASPTQCALVWTVHHLLLDEASLAVLDEDLLNIYTTLQAGQEVDWATQPIAYPRFASWDRDPARAAERASQLQYWQQTFASLPPVLTLPTDVAHEAPLTHQASKVCLALSPDLTTGIRQLAQQAGTTPFNVVWLAYQLLLHRYSGETDIAVGVPVSVRPMPALMHSVGLFLNTVILRGQIRPQASVLDQLADCRQRCEAALANQAVPFEQVVDVIDPARERGGEGVFQVMLAYTAYRPPIEHASLALRRTGVDSSDAKFDLTLFIDEQADHFNAKFEYQAARFAATTIARFARHFERLLQAMVAQPGAAVGSLPMLSADERQQLLIDWNQTDCPIPDWCVHQAFEAQVKQRPDAVACVYGNQRLSYRELNQRANRLARWLRANGAGRGQLVALFMHRSDQLVVAILAILKAGAAYLPIDAAYPSQRVAYMLDDSQAAIVLTEDSLLDSLPTLDGRVWPLDSLWTQLADEADNNLDLPVSQQDLAYVIYTSGSTGQPKGVMMAHRGLTNYLSHAQACYDRPATTGNPMHSSIAFDATITSLYLPLLTGKTLWVIPEDDELIALSGCWQREPALTLAKITPAHLELLGKTLPADAADHTQVLVIGGEALHGNALRYWREHGPAVRIINEYGPTEATVGCCIFDIAAGDCPSQGAVPIGRPIRNTHLYVLDEALQPVPIGAVGELYIGGAGLAQGYLNRPDLTEARFIRHPFSDDPAARLYKTGDLVRYLADGNLLYLGRKDHQVKLRGYRIELGEIDAALSNHPLVEAAATLIQSRQGRTHLVAYVVMADGMADTRTLRSHLSEQLPAWMMPSDLIALPAMPLTTNGKIDRDALARIEPVARPVTQTAATSGIEQQLVGIWENVLQTQPVGIHDNFFELGGDSILSLQIVFQARQLGLKLAPRMVFDYQTIAELASVLEPVIEHPVATPAGQGALPLTPIQHWFFAHNQANPHHFNQSFVFEIDPTVDLGALEAAFDGVLTHHECLRSRYRQQDGVWQAEIGVNVPPFKLQRCQMPLHDRQSGYLQTTLAQCQRELDIGRGALISALYLHDEQQALLLVVIHHLVVDGVSWQILLTDLCTAYAAHRDRRPLQLPARTASFQDWARFLAAQPDQPGWPDTSRYWRQCLSAKALTLPLDQIDASRRPPVASCRQLFWSLPEADTAVLAQAAAAYHANTADLLLAALAMTLQDWLGEGTLRIDLEGHGRDAWADAPDVSRTVGWFTSLFPVWVAARADWSCHDWLCQVKEASRRHPHQGASFGLVAWGSDEPLVSRGGEVCFNHLGRLEQGFHQAPLRGLATVNAGSRQAPDNLRAYLLEVDSYIHDGELSVAWTYSDGCHRATTVQGLITRFGQQLARLVAHCQSIDQPVLTPADLPLAGLDQPALDQLQAQVPAVIDAYPLTAMQAGMAYHSLQQPQAALYIEQLVFELTEPTPLADLQAAWQQLTQRHAQLRSRLWLHGSDAPLQLILQEASPAWQHLDLQQAADAEQQWQSWLQTDRGTPFDLHHAPLYRLATCQLPGQRQLWVLTHHHAILDGWSVQLLLDELSLLLREAALPGQPRPFRDHVAASLAQAPAALQYWQQQLAGLTELTPLPAAFNQPTETGQGRADFVLSSAQAAQLNQFARHHRLTLSTLMQGAWALLLSRYTGQQDCLFGVTVSGRAQAWRGVERMVGLFIGTVPARVAVDERQLVVTWLQAIQHRQLQDEQHASVSLADIKQQTALAGPGQLFESLLVFENYPGSQAEAESRLRFVEVSERTNFPLTLVISPSNGLHGHLHYDRQYYSASMAAQLLRHFQQLLCSLVEAEQGTLREVAMMPATEVQSLLQTWVAPDTALPADSALHLFEQQVAATPDAIALETAGEQLSYHDLQQAACQMAATLCQLGVQRGQLVAVCLPRSVALVTAMLASWYAGAGYLPIDISYPSERIAYLLDDSQAAVLITHSACLPRLPDTRLPCLQVDQPSPQGIAKVGALPSPGDLAYVIYTSGSTGLPKGVMIEQRGLVNYLNYARRAYRVSADSRALLHSSISFDATITSLWVPLVAGGRVVVVPDEADAQALAQAVGAAGQQQLLKITPVHLEWLGQTLQSGQAAHVAAMVVGGEALKGSAVAAWQDQAPAIRIFNEYGPTETVVGCCVYEFGAGERHAGNVPIGQPIDNTRLYLLDAEQRPVPFGATGELYIGGAGVARGYWNRPALTAERFIDDPFHANGRLYRTGDLVRALPNGQLDYVGRRDHQIKLRGYRIELGEIEAQLASLPAVRQAAVRLWAEDDGYLAAYLVAQDPVPPTIASLRAQLAQRLPAYMVPSHLTWLPALPETPNGKVDYPALPRPTNVSACRQAPSTETERQLAAIWESVLGIDEIGVDAHFLELGGHSLKALRLLSRIGQVWPVAITLQDLFAHPTIAGLAACIDMRRQSAPRAAPAPISRMARVARGTVEEVNS</sequence>
<organism evidence="7 8">
    <name type="scientific">Chitinivorax tropicus</name>
    <dbReference type="NCBI Taxonomy" id="714531"/>
    <lineage>
        <taxon>Bacteria</taxon>
        <taxon>Pseudomonadati</taxon>
        <taxon>Pseudomonadota</taxon>
        <taxon>Betaproteobacteria</taxon>
        <taxon>Chitinivorax</taxon>
    </lineage>
</organism>
<comment type="caution">
    <text evidence="7">The sequence shown here is derived from an EMBL/GenBank/DDBJ whole genome shotgun (WGS) entry which is preliminary data.</text>
</comment>
<dbReference type="SUPFAM" id="SSF56801">
    <property type="entry name" value="Acetyl-CoA synthetase-like"/>
    <property type="match status" value="4"/>
</dbReference>
<dbReference type="InterPro" id="IPR025110">
    <property type="entry name" value="AMP-bd_C"/>
</dbReference>
<dbReference type="CDD" id="cd05930">
    <property type="entry name" value="A_NRPS"/>
    <property type="match status" value="3"/>
</dbReference>
<dbReference type="GO" id="GO:0031177">
    <property type="term" value="F:phosphopantetheine binding"/>
    <property type="evidence" value="ECO:0007669"/>
    <property type="project" value="InterPro"/>
</dbReference>
<dbReference type="Pfam" id="PF00550">
    <property type="entry name" value="PP-binding"/>
    <property type="match status" value="4"/>
</dbReference>
<protein>
    <submittedName>
        <fullName evidence="7">Amino acid adenylation domain-containing protein/non-ribosomal peptide synthase protein (TIGR01720 family)</fullName>
    </submittedName>
</protein>
<dbReference type="PANTHER" id="PTHR45527">
    <property type="entry name" value="NONRIBOSOMAL PEPTIDE SYNTHETASE"/>
    <property type="match status" value="1"/>
</dbReference>
<dbReference type="InterPro" id="IPR000873">
    <property type="entry name" value="AMP-dep_synth/lig_dom"/>
</dbReference>
<keyword evidence="4" id="KW-0677">Repeat</keyword>
<dbReference type="PROSITE" id="PS00455">
    <property type="entry name" value="AMP_BINDING"/>
    <property type="match status" value="4"/>
</dbReference>
<evidence type="ECO:0000256" key="3">
    <source>
        <dbReference type="ARBA" id="ARBA00022553"/>
    </source>
</evidence>
<comment type="cofactor">
    <cofactor evidence="1">
        <name>pantetheine 4'-phosphate</name>
        <dbReference type="ChEBI" id="CHEBI:47942"/>
    </cofactor>
</comment>
<dbReference type="GO" id="GO:0044550">
    <property type="term" value="P:secondary metabolite biosynthetic process"/>
    <property type="evidence" value="ECO:0007669"/>
    <property type="project" value="TreeGrafter"/>
</dbReference>
<dbReference type="FunFam" id="3.40.50.12780:FF:000012">
    <property type="entry name" value="Non-ribosomal peptide synthetase"/>
    <property type="match status" value="3"/>
</dbReference>
<keyword evidence="8" id="KW-1185">Reference proteome</keyword>
<dbReference type="GO" id="GO:0043041">
    <property type="term" value="P:amino acid activation for nonribosomal peptide biosynthetic process"/>
    <property type="evidence" value="ECO:0007669"/>
    <property type="project" value="TreeGrafter"/>
</dbReference>
<dbReference type="FunFam" id="2.30.38.10:FF:000001">
    <property type="entry name" value="Non-ribosomal peptide synthetase PvdI"/>
    <property type="match status" value="3"/>
</dbReference>
<dbReference type="FunFam" id="3.40.50.980:FF:000001">
    <property type="entry name" value="Non-ribosomal peptide synthetase"/>
    <property type="match status" value="3"/>
</dbReference>
<feature type="domain" description="Carrier" evidence="6">
    <location>
        <begin position="1559"/>
        <end position="1634"/>
    </location>
</feature>
<reference evidence="7 8" key="1">
    <citation type="submission" date="2020-08" db="EMBL/GenBank/DDBJ databases">
        <title>Genomic Encyclopedia of Type Strains, Phase IV (KMG-IV): sequencing the most valuable type-strain genomes for metagenomic binning, comparative biology and taxonomic classification.</title>
        <authorList>
            <person name="Goeker M."/>
        </authorList>
    </citation>
    <scope>NUCLEOTIDE SEQUENCE [LARGE SCALE GENOMIC DNA]</scope>
    <source>
        <strain evidence="7 8">DSM 27165</strain>
    </source>
</reference>
<dbReference type="InterPro" id="IPR010060">
    <property type="entry name" value="NRPS_synth"/>
</dbReference>
<dbReference type="Pfam" id="PF00501">
    <property type="entry name" value="AMP-binding"/>
    <property type="match status" value="4"/>
</dbReference>
<evidence type="ECO:0000256" key="1">
    <source>
        <dbReference type="ARBA" id="ARBA00001957"/>
    </source>
</evidence>
<dbReference type="CDD" id="cd19531">
    <property type="entry name" value="LCL_NRPS-like"/>
    <property type="match status" value="2"/>
</dbReference>
<gene>
    <name evidence="7" type="ORF">HNQ59_000014</name>
</gene>
<dbReference type="Gene3D" id="1.10.1200.10">
    <property type="entry name" value="ACP-like"/>
    <property type="match status" value="3"/>
</dbReference>
<keyword evidence="2" id="KW-0596">Phosphopantetheine</keyword>
<dbReference type="Pfam" id="PF00668">
    <property type="entry name" value="Condensation"/>
    <property type="match status" value="4"/>
</dbReference>
<dbReference type="InterPro" id="IPR006162">
    <property type="entry name" value="Ppantetheine_attach_site"/>
</dbReference>
<dbReference type="RefSeq" id="WP_184033464.1">
    <property type="nucleotide sequence ID" value="NZ_JACHHY010000001.1"/>
</dbReference>
<dbReference type="InterPro" id="IPR001242">
    <property type="entry name" value="Condensation_dom"/>
</dbReference>
<accession>A0A840MJ99</accession>
<dbReference type="InterPro" id="IPR020806">
    <property type="entry name" value="PKS_PP-bd"/>
</dbReference>
<dbReference type="PANTHER" id="PTHR45527:SF1">
    <property type="entry name" value="FATTY ACID SYNTHASE"/>
    <property type="match status" value="1"/>
</dbReference>
<keyword evidence="3" id="KW-0597">Phosphoprotein</keyword>
<dbReference type="Gene3D" id="3.30.559.30">
    <property type="entry name" value="Nonribosomal peptide synthetase, condensation domain"/>
    <property type="match status" value="4"/>
</dbReference>
<feature type="domain" description="Carrier" evidence="6">
    <location>
        <begin position="4098"/>
        <end position="4173"/>
    </location>
</feature>
<proteinExistence type="predicted"/>
<dbReference type="InterPro" id="IPR045851">
    <property type="entry name" value="AMP-bd_C_sf"/>
</dbReference>
<evidence type="ECO:0000313" key="7">
    <source>
        <dbReference type="EMBL" id="MBB5016752.1"/>
    </source>
</evidence>
<dbReference type="InterPro" id="IPR020845">
    <property type="entry name" value="AMP-binding_CS"/>
</dbReference>
<dbReference type="PROSITE" id="PS50075">
    <property type="entry name" value="CARRIER"/>
    <property type="match status" value="4"/>
</dbReference>
<evidence type="ECO:0000256" key="5">
    <source>
        <dbReference type="SAM" id="MobiDB-lite"/>
    </source>
</evidence>
<dbReference type="Pfam" id="PF13193">
    <property type="entry name" value="AMP-binding_C"/>
    <property type="match status" value="3"/>
</dbReference>
<dbReference type="Gene3D" id="3.40.50.980">
    <property type="match status" value="6"/>
</dbReference>
<evidence type="ECO:0000256" key="4">
    <source>
        <dbReference type="ARBA" id="ARBA00022737"/>
    </source>
</evidence>
<evidence type="ECO:0000256" key="2">
    <source>
        <dbReference type="ARBA" id="ARBA00022450"/>
    </source>
</evidence>
<evidence type="ECO:0000313" key="8">
    <source>
        <dbReference type="Proteomes" id="UP000575898"/>
    </source>
</evidence>
<dbReference type="PROSITE" id="PS00012">
    <property type="entry name" value="PHOSPHOPANTETHEINE"/>
    <property type="match status" value="4"/>
</dbReference>
<dbReference type="SUPFAM" id="SSF47336">
    <property type="entry name" value="ACP-like"/>
    <property type="match status" value="4"/>
</dbReference>
<dbReference type="InterPro" id="IPR009081">
    <property type="entry name" value="PP-bd_ACP"/>
</dbReference>
<dbReference type="Gene3D" id="3.30.300.30">
    <property type="match status" value="4"/>
</dbReference>
<dbReference type="NCBIfam" id="NF003417">
    <property type="entry name" value="PRK04813.1"/>
    <property type="match status" value="4"/>
</dbReference>
<dbReference type="NCBIfam" id="TIGR01720">
    <property type="entry name" value="NRPS-para261"/>
    <property type="match status" value="1"/>
</dbReference>
<dbReference type="GO" id="GO:0003824">
    <property type="term" value="F:catalytic activity"/>
    <property type="evidence" value="ECO:0007669"/>
    <property type="project" value="InterPro"/>
</dbReference>
<dbReference type="InterPro" id="IPR029058">
    <property type="entry name" value="AB_hydrolase_fold"/>
</dbReference>
<dbReference type="Gene3D" id="3.40.50.1820">
    <property type="entry name" value="alpha/beta hydrolase"/>
    <property type="match status" value="1"/>
</dbReference>
<dbReference type="NCBIfam" id="TIGR01733">
    <property type="entry name" value="AA-adenyl-dom"/>
    <property type="match status" value="4"/>
</dbReference>
<dbReference type="SUPFAM" id="SSF52777">
    <property type="entry name" value="CoA-dependent acyltransferases"/>
    <property type="match status" value="8"/>
</dbReference>
<dbReference type="Gene3D" id="3.40.50.12780">
    <property type="entry name" value="N-terminal domain of ligase-like"/>
    <property type="match status" value="1"/>
</dbReference>
<name>A0A840MJ99_9PROT</name>
<dbReference type="EMBL" id="JACHHY010000001">
    <property type="protein sequence ID" value="MBB5016752.1"/>
    <property type="molecule type" value="Genomic_DNA"/>
</dbReference>
<dbReference type="InterPro" id="IPR036736">
    <property type="entry name" value="ACP-like_sf"/>
</dbReference>
<feature type="domain" description="Carrier" evidence="6">
    <location>
        <begin position="515"/>
        <end position="590"/>
    </location>
</feature>
<feature type="region of interest" description="Disordered" evidence="5">
    <location>
        <begin position="1541"/>
        <end position="1561"/>
    </location>
</feature>
<dbReference type="Gene3D" id="3.30.559.10">
    <property type="entry name" value="Chloramphenicol acetyltransferase-like domain"/>
    <property type="match status" value="4"/>
</dbReference>
<dbReference type="FunFam" id="1.10.1200.10:FF:000005">
    <property type="entry name" value="Nonribosomal peptide synthetase 1"/>
    <property type="match status" value="3"/>
</dbReference>
<dbReference type="GO" id="GO:0005737">
    <property type="term" value="C:cytoplasm"/>
    <property type="evidence" value="ECO:0007669"/>
    <property type="project" value="TreeGrafter"/>
</dbReference>
<dbReference type="SMART" id="SM00823">
    <property type="entry name" value="PKS_PP"/>
    <property type="match status" value="4"/>
</dbReference>
<dbReference type="Proteomes" id="UP000575898">
    <property type="component" value="Unassembled WGS sequence"/>
</dbReference>
<feature type="domain" description="Carrier" evidence="6">
    <location>
        <begin position="2610"/>
        <end position="2684"/>
    </location>
</feature>
<dbReference type="InterPro" id="IPR010071">
    <property type="entry name" value="AA_adenyl_dom"/>
</dbReference>
<dbReference type="Gene3D" id="2.30.38.10">
    <property type="entry name" value="Luciferase, Domain 3"/>
    <property type="match status" value="3"/>
</dbReference>
<dbReference type="InterPro" id="IPR042099">
    <property type="entry name" value="ANL_N_sf"/>
</dbReference>